<dbReference type="AlphaFoldDB" id="A0A7T8KHA2"/>
<reference evidence="2" key="1">
    <citation type="submission" date="2021-01" db="EMBL/GenBank/DDBJ databases">
        <title>Caligus Genome Assembly.</title>
        <authorList>
            <person name="Gallardo-Escarate C."/>
        </authorList>
    </citation>
    <scope>NUCLEOTIDE SEQUENCE [LARGE SCALE GENOMIC DNA]</scope>
</reference>
<dbReference type="Proteomes" id="UP000595437">
    <property type="component" value="Chromosome 1"/>
</dbReference>
<sequence length="62" mass="6664">MAAGKVATFQIPLSVMTKSGTSNLRRPNSIGCTYFCVQHGKNVKFVSLADARSKASDNRACK</sequence>
<name>A0A7T8KHA2_CALRO</name>
<protein>
    <submittedName>
        <fullName evidence="1">Uncharacterized protein</fullName>
    </submittedName>
</protein>
<evidence type="ECO:0000313" key="1">
    <source>
        <dbReference type="EMBL" id="QQP55825.1"/>
    </source>
</evidence>
<evidence type="ECO:0000313" key="2">
    <source>
        <dbReference type="Proteomes" id="UP000595437"/>
    </source>
</evidence>
<proteinExistence type="predicted"/>
<accession>A0A7T8KHA2</accession>
<organism evidence="1 2">
    <name type="scientific">Caligus rogercresseyi</name>
    <name type="common">Sea louse</name>
    <dbReference type="NCBI Taxonomy" id="217165"/>
    <lineage>
        <taxon>Eukaryota</taxon>
        <taxon>Metazoa</taxon>
        <taxon>Ecdysozoa</taxon>
        <taxon>Arthropoda</taxon>
        <taxon>Crustacea</taxon>
        <taxon>Multicrustacea</taxon>
        <taxon>Hexanauplia</taxon>
        <taxon>Copepoda</taxon>
        <taxon>Siphonostomatoida</taxon>
        <taxon>Caligidae</taxon>
        <taxon>Caligus</taxon>
    </lineage>
</organism>
<dbReference type="EMBL" id="CP045890">
    <property type="protein sequence ID" value="QQP55825.1"/>
    <property type="molecule type" value="Genomic_DNA"/>
</dbReference>
<keyword evidence="2" id="KW-1185">Reference proteome</keyword>
<gene>
    <name evidence="1" type="ORF">FKW44_000279</name>
</gene>
<feature type="non-terminal residue" evidence="1">
    <location>
        <position position="1"/>
    </location>
</feature>